<keyword evidence="1" id="KW-0472">Membrane</keyword>
<sequence>MYVYIDSTIVRLIFRAVFTILFLCLGVLGRQSNKLATKLRLLHNGKIPVPQAAGWLPSSAIFDPIWKLRHIPNVRWWSLVAVLAILSKCTDLATAVVRSESLRSYCAFGNGMVLQTNGADSFSLPPWNGRAAFVAGNAQVTSLLNGCDKGIYRKVNTDINFCASPSDIFGTWQCLPDGEDITYKSGSTQDEVLVDLYQNDRIFGPDWISAATNTNDTQLWTHLVVWSSSALDSSHEVFSVKASVDLTANRTDDKIMHSMYCTLNAPEAEDIAKAIPSVSTLASWVMLFQGYMYNGMGTVAINDPEDTLAWYLNTMIMVAGGSVASDYLLNSAPATDPTQGCLLMTTVIPTWVLALFFLTILACIAMTLLTFVLWIRVNRHPHRDLVRNAPVDLWTWMAQAVAESDVKADGMVNAVLPKDLRKWNLELTPGTTTVRIEKRKGEMAPLAGVGWTGYTGYGS</sequence>
<protein>
    <submittedName>
        <fullName evidence="2">Uncharacterized protein</fullName>
    </submittedName>
</protein>
<feature type="transmembrane region" description="Helical" evidence="1">
    <location>
        <begin position="12"/>
        <end position="29"/>
    </location>
</feature>
<dbReference type="Proteomes" id="UP000623467">
    <property type="component" value="Unassembled WGS sequence"/>
</dbReference>
<comment type="caution">
    <text evidence="2">The sequence shown here is derived from an EMBL/GenBank/DDBJ whole genome shotgun (WGS) entry which is preliminary data.</text>
</comment>
<name>A0A8H7D0M1_9AGAR</name>
<accession>A0A8H7D0M1</accession>
<dbReference type="EMBL" id="JACAZH010000011">
    <property type="protein sequence ID" value="KAF7354791.1"/>
    <property type="molecule type" value="Genomic_DNA"/>
</dbReference>
<feature type="transmembrane region" description="Helical" evidence="1">
    <location>
        <begin position="351"/>
        <end position="375"/>
    </location>
</feature>
<keyword evidence="1" id="KW-1133">Transmembrane helix</keyword>
<gene>
    <name evidence="2" type="ORF">MSAN_01393300</name>
</gene>
<keyword evidence="3" id="KW-1185">Reference proteome</keyword>
<proteinExistence type="predicted"/>
<keyword evidence="1" id="KW-0812">Transmembrane</keyword>
<dbReference type="OrthoDB" id="3944051at2759"/>
<evidence type="ECO:0000313" key="2">
    <source>
        <dbReference type="EMBL" id="KAF7354791.1"/>
    </source>
</evidence>
<reference evidence="2" key="1">
    <citation type="submission" date="2020-05" db="EMBL/GenBank/DDBJ databases">
        <title>Mycena genomes resolve the evolution of fungal bioluminescence.</title>
        <authorList>
            <person name="Tsai I.J."/>
        </authorList>
    </citation>
    <scope>NUCLEOTIDE SEQUENCE</scope>
    <source>
        <strain evidence="2">160909Yilan</strain>
    </source>
</reference>
<organism evidence="2 3">
    <name type="scientific">Mycena sanguinolenta</name>
    <dbReference type="NCBI Taxonomy" id="230812"/>
    <lineage>
        <taxon>Eukaryota</taxon>
        <taxon>Fungi</taxon>
        <taxon>Dikarya</taxon>
        <taxon>Basidiomycota</taxon>
        <taxon>Agaricomycotina</taxon>
        <taxon>Agaricomycetes</taxon>
        <taxon>Agaricomycetidae</taxon>
        <taxon>Agaricales</taxon>
        <taxon>Marasmiineae</taxon>
        <taxon>Mycenaceae</taxon>
        <taxon>Mycena</taxon>
    </lineage>
</organism>
<evidence type="ECO:0000256" key="1">
    <source>
        <dbReference type="SAM" id="Phobius"/>
    </source>
</evidence>
<dbReference type="AlphaFoldDB" id="A0A8H7D0M1"/>
<evidence type="ECO:0000313" key="3">
    <source>
        <dbReference type="Proteomes" id="UP000623467"/>
    </source>
</evidence>